<evidence type="ECO:0000313" key="2">
    <source>
        <dbReference type="EMBL" id="KAK9753764.1"/>
    </source>
</evidence>
<dbReference type="AlphaFoldDB" id="A0AAW1N1I3"/>
<name>A0AAW1N1I3_POPJA</name>
<keyword evidence="3" id="KW-1185">Reference proteome</keyword>
<comment type="caution">
    <text evidence="2">The sequence shown here is derived from an EMBL/GenBank/DDBJ whole genome shotgun (WGS) entry which is preliminary data.</text>
</comment>
<gene>
    <name evidence="2" type="ORF">QE152_g1733</name>
</gene>
<feature type="domain" description="PiggyBac transposable element-derived protein" evidence="1">
    <location>
        <begin position="138"/>
        <end position="195"/>
    </location>
</feature>
<evidence type="ECO:0000313" key="3">
    <source>
        <dbReference type="Proteomes" id="UP001458880"/>
    </source>
</evidence>
<reference evidence="2 3" key="1">
    <citation type="journal article" date="2024" name="BMC Genomics">
        <title>De novo assembly and annotation of Popillia japonica's genome with initial clues to its potential as an invasive pest.</title>
        <authorList>
            <person name="Cucini C."/>
            <person name="Boschi S."/>
            <person name="Funari R."/>
            <person name="Cardaioli E."/>
            <person name="Iannotti N."/>
            <person name="Marturano G."/>
            <person name="Paoli F."/>
            <person name="Bruttini M."/>
            <person name="Carapelli A."/>
            <person name="Frati F."/>
            <person name="Nardi F."/>
        </authorList>
    </citation>
    <scope>NUCLEOTIDE SEQUENCE [LARGE SCALE GENOMIC DNA]</scope>
    <source>
        <strain evidence="2">DMR45628</strain>
    </source>
</reference>
<dbReference type="Proteomes" id="UP001458880">
    <property type="component" value="Unassembled WGS sequence"/>
</dbReference>
<proteinExistence type="predicted"/>
<dbReference type="InterPro" id="IPR029526">
    <property type="entry name" value="PGBD"/>
</dbReference>
<evidence type="ECO:0000259" key="1">
    <source>
        <dbReference type="Pfam" id="PF13843"/>
    </source>
</evidence>
<dbReference type="EMBL" id="JASPKY010000010">
    <property type="protein sequence ID" value="KAK9753764.1"/>
    <property type="molecule type" value="Genomic_DNA"/>
</dbReference>
<sequence>MSWRKLPFSARRKLGKQNLLVHLPGVIGIAKNAKTISSSWYCFMNDSILDQIVKYTNQYIEFISDTEQSNEECNSEESDCENYLAYRRQRGKDIDFMSWRKLPFSARRKLGKQNLLVHLPGVIGITKNAKTISSSWYCFMNDSILDQIVKYTNQYIEFISSEYARSRDARKTDLIEIKAFIGLLYLAGVYKSARLNLEVYYIYGDGSWRLQKRSPEP</sequence>
<organism evidence="2 3">
    <name type="scientific">Popillia japonica</name>
    <name type="common">Japanese beetle</name>
    <dbReference type="NCBI Taxonomy" id="7064"/>
    <lineage>
        <taxon>Eukaryota</taxon>
        <taxon>Metazoa</taxon>
        <taxon>Ecdysozoa</taxon>
        <taxon>Arthropoda</taxon>
        <taxon>Hexapoda</taxon>
        <taxon>Insecta</taxon>
        <taxon>Pterygota</taxon>
        <taxon>Neoptera</taxon>
        <taxon>Endopterygota</taxon>
        <taxon>Coleoptera</taxon>
        <taxon>Polyphaga</taxon>
        <taxon>Scarabaeiformia</taxon>
        <taxon>Scarabaeidae</taxon>
        <taxon>Rutelinae</taxon>
        <taxon>Popillia</taxon>
    </lineage>
</organism>
<accession>A0AAW1N1I3</accession>
<dbReference type="Pfam" id="PF13843">
    <property type="entry name" value="DDE_Tnp_1_7"/>
    <property type="match status" value="1"/>
</dbReference>
<protein>
    <submittedName>
        <fullName evidence="2">Transposase IS4</fullName>
    </submittedName>
</protein>